<protein>
    <submittedName>
        <fullName evidence="1">Uncharacterized protein</fullName>
    </submittedName>
</protein>
<dbReference type="EMBL" id="AJYW02000037">
    <property type="protein sequence ID" value="OEE78876.1"/>
    <property type="molecule type" value="Genomic_DNA"/>
</dbReference>
<gene>
    <name evidence="1" type="ORF">A130_02950</name>
</gene>
<keyword evidence="2" id="KW-1185">Reference proteome</keyword>
<evidence type="ECO:0000313" key="1">
    <source>
        <dbReference type="EMBL" id="OEE78876.1"/>
    </source>
</evidence>
<dbReference type="Proteomes" id="UP000094165">
    <property type="component" value="Unassembled WGS sequence"/>
</dbReference>
<organism evidence="1 2">
    <name type="scientific">Vibrio genomosp. F6 str. FF-238</name>
    <dbReference type="NCBI Taxonomy" id="1191298"/>
    <lineage>
        <taxon>Bacteria</taxon>
        <taxon>Pseudomonadati</taxon>
        <taxon>Pseudomonadota</taxon>
        <taxon>Gammaproteobacteria</taxon>
        <taxon>Vibrionales</taxon>
        <taxon>Vibrionaceae</taxon>
        <taxon>Vibrio</taxon>
    </lineage>
</organism>
<comment type="caution">
    <text evidence="1">The sequence shown here is derived from an EMBL/GenBank/DDBJ whole genome shotgun (WGS) entry which is preliminary data.</text>
</comment>
<sequence>MNEFMTSTFLQKISVRLKYKQSIVYRIKFQHLKRITAMGWKNVKHVRKIHVSIMLIVDASISLLKM</sequence>
<name>A0A1E5D5M6_9VIBR</name>
<proteinExistence type="predicted"/>
<accession>A0A1E5D5M6</accession>
<evidence type="ECO:0000313" key="2">
    <source>
        <dbReference type="Proteomes" id="UP000094165"/>
    </source>
</evidence>
<dbReference type="AlphaFoldDB" id="A0A1E5D5M6"/>
<reference evidence="1 2" key="1">
    <citation type="journal article" date="2012" name="Science">
        <title>Ecological populations of bacteria act as socially cohesive units of antibiotic production and resistance.</title>
        <authorList>
            <person name="Cordero O.X."/>
            <person name="Wildschutte H."/>
            <person name="Kirkup B."/>
            <person name="Proehl S."/>
            <person name="Ngo L."/>
            <person name="Hussain F."/>
            <person name="Le Roux F."/>
            <person name="Mincer T."/>
            <person name="Polz M.F."/>
        </authorList>
    </citation>
    <scope>NUCLEOTIDE SEQUENCE [LARGE SCALE GENOMIC DNA]</scope>
    <source>
        <strain evidence="1 2">FF-238</strain>
    </source>
</reference>